<evidence type="ECO:0000256" key="1">
    <source>
        <dbReference type="SAM" id="MobiDB-lite"/>
    </source>
</evidence>
<proteinExistence type="predicted"/>
<dbReference type="EMBL" id="VIEB01000261">
    <property type="protein sequence ID" value="TQD97983.1"/>
    <property type="molecule type" value="Genomic_DNA"/>
</dbReference>
<gene>
    <name evidence="2" type="ORF">C1H46_016508</name>
</gene>
<keyword evidence="3" id="KW-1185">Reference proteome</keyword>
<feature type="compositionally biased region" description="Polar residues" evidence="1">
    <location>
        <begin position="108"/>
        <end position="129"/>
    </location>
</feature>
<reference evidence="2 3" key="1">
    <citation type="journal article" date="2019" name="G3 (Bethesda)">
        <title>Sequencing of a Wild Apple (Malus baccata) Genome Unravels the Differences Between Cultivated and Wild Apple Species Regarding Disease Resistance and Cold Tolerance.</title>
        <authorList>
            <person name="Chen X."/>
        </authorList>
    </citation>
    <scope>NUCLEOTIDE SEQUENCE [LARGE SCALE GENOMIC DNA]</scope>
    <source>
        <strain evidence="3">cv. Shandingzi</strain>
        <tissue evidence="2">Leaves</tissue>
    </source>
</reference>
<evidence type="ECO:0000313" key="3">
    <source>
        <dbReference type="Proteomes" id="UP000315295"/>
    </source>
</evidence>
<protein>
    <submittedName>
        <fullName evidence="2">Uncharacterized protein</fullName>
    </submittedName>
</protein>
<evidence type="ECO:0000313" key="2">
    <source>
        <dbReference type="EMBL" id="TQD97983.1"/>
    </source>
</evidence>
<dbReference type="Proteomes" id="UP000315295">
    <property type="component" value="Unassembled WGS sequence"/>
</dbReference>
<comment type="caution">
    <text evidence="2">The sequence shown here is derived from an EMBL/GenBank/DDBJ whole genome shotgun (WGS) entry which is preliminary data.</text>
</comment>
<feature type="compositionally biased region" description="Basic and acidic residues" evidence="1">
    <location>
        <begin position="130"/>
        <end position="140"/>
    </location>
</feature>
<accession>A0A540MGZ9</accession>
<feature type="region of interest" description="Disordered" evidence="1">
    <location>
        <begin position="29"/>
        <end position="66"/>
    </location>
</feature>
<dbReference type="AlphaFoldDB" id="A0A540MGZ9"/>
<name>A0A540MGZ9_MALBA</name>
<organism evidence="2 3">
    <name type="scientific">Malus baccata</name>
    <name type="common">Siberian crab apple</name>
    <name type="synonym">Pyrus baccata</name>
    <dbReference type="NCBI Taxonomy" id="106549"/>
    <lineage>
        <taxon>Eukaryota</taxon>
        <taxon>Viridiplantae</taxon>
        <taxon>Streptophyta</taxon>
        <taxon>Embryophyta</taxon>
        <taxon>Tracheophyta</taxon>
        <taxon>Spermatophyta</taxon>
        <taxon>Magnoliopsida</taxon>
        <taxon>eudicotyledons</taxon>
        <taxon>Gunneridae</taxon>
        <taxon>Pentapetalae</taxon>
        <taxon>rosids</taxon>
        <taxon>fabids</taxon>
        <taxon>Rosales</taxon>
        <taxon>Rosaceae</taxon>
        <taxon>Amygdaloideae</taxon>
        <taxon>Maleae</taxon>
        <taxon>Malus</taxon>
    </lineage>
</organism>
<dbReference type="STRING" id="106549.A0A540MGZ9"/>
<feature type="region of interest" description="Disordered" evidence="1">
    <location>
        <begin position="104"/>
        <end position="160"/>
    </location>
</feature>
<sequence length="160" mass="17047">MVDKIDGKEKKSGLKIRSKFVEANMVDSEDDEPIGYSNGHVEDRGLDGKSVSRVLEKDPVMGDDGSDVTISIKVENKLNGKGKRPKISGSLGFGVGSNCLLDHHPEDSLSSFSRKSQSGLIMNSRASSSPKEKSGSKVLEDGLNTMHLAGSNPLDSASDL</sequence>